<dbReference type="GO" id="GO:0005829">
    <property type="term" value="C:cytosol"/>
    <property type="evidence" value="ECO:0007669"/>
    <property type="project" value="TreeGrafter"/>
</dbReference>
<dbReference type="RefSeq" id="WP_077395681.1">
    <property type="nucleotide sequence ID" value="NZ_JATM01000001.1"/>
</dbReference>
<dbReference type="SMART" id="SM00411">
    <property type="entry name" value="BHL"/>
    <property type="match status" value="1"/>
</dbReference>
<keyword evidence="5" id="KW-0238">DNA-binding</keyword>
<accession>A0A1S8GS20</accession>
<dbReference type="PANTHER" id="PTHR33175">
    <property type="entry name" value="DNA-BINDING PROTEIN HU"/>
    <property type="match status" value="1"/>
</dbReference>
<dbReference type="Proteomes" id="UP000200980">
    <property type="component" value="Unassembled WGS sequence"/>
</dbReference>
<dbReference type="InterPro" id="IPR020816">
    <property type="entry name" value="Histone-like_DNA-bd_CS"/>
</dbReference>
<evidence type="ECO:0000256" key="2">
    <source>
        <dbReference type="ARBA" id="ARBA00018329"/>
    </source>
</evidence>
<keyword evidence="7" id="KW-0233">DNA recombination</keyword>
<dbReference type="InterPro" id="IPR005684">
    <property type="entry name" value="IHF_alpha"/>
</dbReference>
<dbReference type="PROSITE" id="PS00045">
    <property type="entry name" value="HISTONE_LIKE"/>
    <property type="match status" value="1"/>
</dbReference>
<proteinExistence type="inferred from homology"/>
<dbReference type="GO" id="GO:0006355">
    <property type="term" value="P:regulation of DNA-templated transcription"/>
    <property type="evidence" value="ECO:0007669"/>
    <property type="project" value="InterPro"/>
</dbReference>
<keyword evidence="3" id="KW-0810">Translation regulation</keyword>
<dbReference type="PANTHER" id="PTHR33175:SF2">
    <property type="entry name" value="INTEGRATION HOST FACTOR SUBUNIT ALPHA"/>
    <property type="match status" value="1"/>
</dbReference>
<evidence type="ECO:0000313" key="9">
    <source>
        <dbReference type="EMBL" id="OOL19869.1"/>
    </source>
</evidence>
<keyword evidence="4" id="KW-0805">Transcription regulation</keyword>
<dbReference type="GO" id="GO:0009893">
    <property type="term" value="P:positive regulation of metabolic process"/>
    <property type="evidence" value="ECO:0007669"/>
    <property type="project" value="UniProtKB-ARBA"/>
</dbReference>
<sequence length="106" mass="11931">METIARADLIELLQGEHGFSRQQAILFLEEMFELFVQTLEQGKSLKISGFGTFAVRDKAPRLGRNPLTGEEAVISARRVPFFRPSRLLRESVNGRSVTQGAPNDFH</sequence>
<dbReference type="GO" id="GO:0030527">
    <property type="term" value="F:structural constituent of chromatin"/>
    <property type="evidence" value="ECO:0007669"/>
    <property type="project" value="InterPro"/>
</dbReference>
<dbReference type="AlphaFoldDB" id="A0A1S8GS20"/>
<keyword evidence="10" id="KW-1185">Reference proteome</keyword>
<dbReference type="GO" id="GO:0006310">
    <property type="term" value="P:DNA recombination"/>
    <property type="evidence" value="ECO:0007669"/>
    <property type="project" value="UniProtKB-KW"/>
</dbReference>
<evidence type="ECO:0000256" key="8">
    <source>
        <dbReference type="RuleBase" id="RU003939"/>
    </source>
</evidence>
<dbReference type="PRINTS" id="PR01727">
    <property type="entry name" value="DNABINDINGHU"/>
</dbReference>
<dbReference type="GO" id="GO:0006417">
    <property type="term" value="P:regulation of translation"/>
    <property type="evidence" value="ECO:0007669"/>
    <property type="project" value="UniProtKB-KW"/>
</dbReference>
<dbReference type="EMBL" id="JATM01000001">
    <property type="protein sequence ID" value="OOL19869.1"/>
    <property type="molecule type" value="Genomic_DNA"/>
</dbReference>
<name>A0A1S8GS20_9PROT</name>
<dbReference type="Gene3D" id="4.10.520.10">
    <property type="entry name" value="IHF-like DNA-binding proteins"/>
    <property type="match status" value="1"/>
</dbReference>
<keyword evidence="6" id="KW-0804">Transcription</keyword>
<evidence type="ECO:0000256" key="5">
    <source>
        <dbReference type="ARBA" id="ARBA00023125"/>
    </source>
</evidence>
<gene>
    <name evidence="9" type="ORF">AL01_02635</name>
</gene>
<dbReference type="OrthoDB" id="9804203at2"/>
<organism evidence="9 10">
    <name type="scientific">Bombella intestini</name>
    <dbReference type="NCBI Taxonomy" id="1539051"/>
    <lineage>
        <taxon>Bacteria</taxon>
        <taxon>Pseudomonadati</taxon>
        <taxon>Pseudomonadota</taxon>
        <taxon>Alphaproteobacteria</taxon>
        <taxon>Acetobacterales</taxon>
        <taxon>Acetobacteraceae</taxon>
        <taxon>Bombella</taxon>
    </lineage>
</organism>
<dbReference type="InterPro" id="IPR000119">
    <property type="entry name" value="Hist_DNA-bd"/>
</dbReference>
<reference evidence="9 10" key="1">
    <citation type="journal article" date="2016" name="PLoS ONE">
        <title>Whole-Genome Sequence Analysis of Bombella intestini LMG 28161T, a Novel Acetic Acid Bacterium Isolated from the Crop of a Red-Tailed Bumble Bee, Bombus lapidarius.</title>
        <authorList>
            <person name="Li L."/>
            <person name="Illeghems K."/>
            <person name="Van Kerrebroeck S."/>
            <person name="Borremans W."/>
            <person name="Cleenwerck I."/>
            <person name="Smagghe G."/>
            <person name="De Vuyst L."/>
            <person name="Vandamme P."/>
        </authorList>
    </citation>
    <scope>NUCLEOTIDE SEQUENCE [LARGE SCALE GENOMIC DNA]</scope>
    <source>
        <strain evidence="9 10">R-52487</strain>
    </source>
</reference>
<evidence type="ECO:0000256" key="1">
    <source>
        <dbReference type="ARBA" id="ARBA00010529"/>
    </source>
</evidence>
<evidence type="ECO:0000256" key="4">
    <source>
        <dbReference type="ARBA" id="ARBA00023015"/>
    </source>
</evidence>
<evidence type="ECO:0000256" key="7">
    <source>
        <dbReference type="ARBA" id="ARBA00023172"/>
    </source>
</evidence>
<evidence type="ECO:0000256" key="3">
    <source>
        <dbReference type="ARBA" id="ARBA00022845"/>
    </source>
</evidence>
<dbReference type="GO" id="GO:0003677">
    <property type="term" value="F:DNA binding"/>
    <property type="evidence" value="ECO:0007669"/>
    <property type="project" value="UniProtKB-KW"/>
</dbReference>
<dbReference type="InterPro" id="IPR010992">
    <property type="entry name" value="IHF-like_DNA-bd_dom_sf"/>
</dbReference>
<evidence type="ECO:0000313" key="10">
    <source>
        <dbReference type="Proteomes" id="UP000200980"/>
    </source>
</evidence>
<dbReference type="SUPFAM" id="SSF47729">
    <property type="entry name" value="IHF-like DNA-binding proteins"/>
    <property type="match status" value="1"/>
</dbReference>
<protein>
    <recommendedName>
        <fullName evidence="2">Integration host factor subunit alpha</fullName>
    </recommendedName>
</protein>
<comment type="caution">
    <text evidence="9">The sequence shown here is derived from an EMBL/GenBank/DDBJ whole genome shotgun (WGS) entry which is preliminary data.</text>
</comment>
<evidence type="ECO:0000256" key="6">
    <source>
        <dbReference type="ARBA" id="ARBA00023163"/>
    </source>
</evidence>
<dbReference type="Pfam" id="PF00216">
    <property type="entry name" value="Bac_DNA_binding"/>
    <property type="match status" value="1"/>
</dbReference>
<comment type="similarity">
    <text evidence="1 8">Belongs to the bacterial histone-like protein family.</text>
</comment>
<dbReference type="STRING" id="1539051.AL01_02635"/>
<dbReference type="CDD" id="cd13835">
    <property type="entry name" value="IHF_A"/>
    <property type="match status" value="1"/>
</dbReference>